<dbReference type="InterPro" id="IPR020930">
    <property type="entry name" value="Ribosomal_uL5_bac-type"/>
</dbReference>
<dbReference type="InterPro" id="IPR031309">
    <property type="entry name" value="Ribosomal_uL5_C"/>
</dbReference>
<evidence type="ECO:0000256" key="1">
    <source>
        <dbReference type="ARBA" id="ARBA00008553"/>
    </source>
</evidence>
<dbReference type="Pfam" id="PF00673">
    <property type="entry name" value="Ribosomal_L5_C"/>
    <property type="match status" value="1"/>
</dbReference>
<name>A0A2N3G5Y3_9ACTN</name>
<evidence type="ECO:0000256" key="5">
    <source>
        <dbReference type="ARBA" id="ARBA00058604"/>
    </source>
</evidence>
<organism evidence="10 11">
    <name type="scientific">Candidatus Anoxymicrobium japonicum</name>
    <dbReference type="NCBI Taxonomy" id="2013648"/>
    <lineage>
        <taxon>Bacteria</taxon>
        <taxon>Bacillati</taxon>
        <taxon>Actinomycetota</taxon>
        <taxon>Candidatus Geothermincolia</taxon>
        <taxon>Candidatus Geothermincolales</taxon>
        <taxon>Candidatus Anoxymicrobiaceae</taxon>
        <taxon>Candidatus Anoxymicrobium</taxon>
    </lineage>
</organism>
<keyword evidence="3 6" id="KW-0687">Ribonucleoprotein</keyword>
<dbReference type="InterPro" id="IPR002132">
    <property type="entry name" value="Ribosomal_uL5"/>
</dbReference>
<evidence type="ECO:0000256" key="3">
    <source>
        <dbReference type="ARBA" id="ARBA00023274"/>
    </source>
</evidence>
<comment type="function">
    <text evidence="6">This is 1 of the proteins that bind and probably mediate the attachment of the 5S RNA into the large ribosomal subunit, where it forms part of the central protuberance. In the 70S ribosome it contacts protein S13 of the 30S subunit (bridge B1b), connecting the 2 subunits; this bridge is implicated in subunit movement. Contacts the P site tRNA; the 5S rRNA and some of its associated proteins might help stabilize positioning of ribosome-bound tRNAs.</text>
</comment>
<evidence type="ECO:0000259" key="8">
    <source>
        <dbReference type="Pfam" id="PF00281"/>
    </source>
</evidence>
<dbReference type="EMBL" id="PHEX01000031">
    <property type="protein sequence ID" value="PKQ28121.1"/>
    <property type="molecule type" value="Genomic_DNA"/>
</dbReference>
<dbReference type="GO" id="GO:0003735">
    <property type="term" value="F:structural constituent of ribosome"/>
    <property type="evidence" value="ECO:0007669"/>
    <property type="project" value="InterPro"/>
</dbReference>
<comment type="function">
    <text evidence="5">This is one of the proteins that bind and probably mediate the attachment of the 5S RNA into the large ribosomal subunit, where it forms part of the central protuberance. In the 70S ribosome it contacts protein S13 of the 30S subunit (bridge B1b), connecting the 2 subunits; this bridge is implicated in subunit movement. Contacts the P site tRNA; the 5S rRNA and some of its associated proteins might help stabilize positioning of ribosome-bound tRNAs.</text>
</comment>
<dbReference type="GO" id="GO:1990904">
    <property type="term" value="C:ribonucleoprotein complex"/>
    <property type="evidence" value="ECO:0007669"/>
    <property type="project" value="UniProtKB-KW"/>
</dbReference>
<dbReference type="AlphaFoldDB" id="A0A2N3G5Y3"/>
<dbReference type="Gene3D" id="3.30.1440.10">
    <property type="match status" value="1"/>
</dbReference>
<dbReference type="HAMAP" id="MF_01333_B">
    <property type="entry name" value="Ribosomal_uL5_B"/>
    <property type="match status" value="1"/>
</dbReference>
<evidence type="ECO:0000259" key="9">
    <source>
        <dbReference type="Pfam" id="PF00673"/>
    </source>
</evidence>
<dbReference type="GO" id="GO:0006412">
    <property type="term" value="P:translation"/>
    <property type="evidence" value="ECO:0007669"/>
    <property type="project" value="UniProtKB-UniRule"/>
</dbReference>
<comment type="similarity">
    <text evidence="1 6 7">Belongs to the universal ribosomal protein uL5 family.</text>
</comment>
<reference evidence="10 11" key="1">
    <citation type="journal article" date="2017" name="ISME J.">
        <title>Potential for microbial H2 and metal transformations associated with novel bacteria and archaea in deep terrestrial subsurface sediments.</title>
        <authorList>
            <person name="Hernsdorf A.W."/>
            <person name="Amano Y."/>
            <person name="Miyakawa K."/>
            <person name="Ise K."/>
            <person name="Suzuki Y."/>
            <person name="Anantharaman K."/>
            <person name="Probst A."/>
            <person name="Burstein D."/>
            <person name="Thomas B.C."/>
            <person name="Banfield J.F."/>
        </authorList>
    </citation>
    <scope>NUCLEOTIDE SEQUENCE [LARGE SCALE GENOMIC DNA]</scope>
    <source>
        <strain evidence="10">HGW-Actinobacteria-3</strain>
    </source>
</reference>
<dbReference type="FunFam" id="3.30.1440.10:FF:000001">
    <property type="entry name" value="50S ribosomal protein L5"/>
    <property type="match status" value="1"/>
</dbReference>
<accession>A0A2N3G5Y3</accession>
<sequence length="197" mass="21970">MKQVEKETSRRVPRLKVDYEEEIAPALMERFELTNKLRAPRPVKVTVNMGIGEGTTNPKAVEAAAGDLAVITGQRPVIIKARRSVAGFKLRAGMIVGCKVTIRGDRMYEFLDRLLSIALPRVRDFRGLSRNSFDGHGNYSMGLSEQVIFPEIDYDKIDRVRGMDITVVTTARTDEEGEALLEALGFPFKTNQEAKVG</sequence>
<dbReference type="GO" id="GO:0005840">
    <property type="term" value="C:ribosome"/>
    <property type="evidence" value="ECO:0007669"/>
    <property type="project" value="UniProtKB-KW"/>
</dbReference>
<comment type="caution">
    <text evidence="10">The sequence shown here is derived from an EMBL/GenBank/DDBJ whole genome shotgun (WGS) entry which is preliminary data.</text>
</comment>
<dbReference type="Proteomes" id="UP000233654">
    <property type="component" value="Unassembled WGS sequence"/>
</dbReference>
<evidence type="ECO:0000313" key="11">
    <source>
        <dbReference type="Proteomes" id="UP000233654"/>
    </source>
</evidence>
<feature type="domain" description="Large ribosomal subunit protein uL5 N-terminal" evidence="8">
    <location>
        <begin position="35"/>
        <end position="91"/>
    </location>
</feature>
<dbReference type="Pfam" id="PF00281">
    <property type="entry name" value="Ribosomal_L5"/>
    <property type="match status" value="1"/>
</dbReference>
<dbReference type="PANTHER" id="PTHR11994">
    <property type="entry name" value="60S RIBOSOMAL PROTEIN L11-RELATED"/>
    <property type="match status" value="1"/>
</dbReference>
<dbReference type="InterPro" id="IPR022803">
    <property type="entry name" value="Ribosomal_uL5_dom_sf"/>
</dbReference>
<evidence type="ECO:0000313" key="10">
    <source>
        <dbReference type="EMBL" id="PKQ28121.1"/>
    </source>
</evidence>
<dbReference type="PIRSF" id="PIRSF002161">
    <property type="entry name" value="Ribosomal_L5"/>
    <property type="match status" value="1"/>
</dbReference>
<feature type="domain" description="Large ribosomal subunit protein uL5 C-terminal" evidence="9">
    <location>
        <begin position="96"/>
        <end position="188"/>
    </location>
</feature>
<evidence type="ECO:0000256" key="4">
    <source>
        <dbReference type="ARBA" id="ARBA00035245"/>
    </source>
</evidence>
<gene>
    <name evidence="6" type="primary">rplE</name>
    <name evidence="10" type="ORF">CVT63_04360</name>
</gene>
<keyword evidence="2 6" id="KW-0689">Ribosomal protein</keyword>
<comment type="subunit">
    <text evidence="6">Part of the 50S ribosomal subunit; part of the 5S rRNA/L5/L18/L25 subcomplex. Contacts the 5S rRNA and the P site tRNA. Forms a bridge to the 30S subunit in the 70S ribosome.</text>
</comment>
<proteinExistence type="inferred from homology"/>
<evidence type="ECO:0000256" key="6">
    <source>
        <dbReference type="HAMAP-Rule" id="MF_01333"/>
    </source>
</evidence>
<keyword evidence="6" id="KW-0694">RNA-binding</keyword>
<evidence type="ECO:0000256" key="2">
    <source>
        <dbReference type="ARBA" id="ARBA00022980"/>
    </source>
</evidence>
<evidence type="ECO:0000256" key="7">
    <source>
        <dbReference type="RuleBase" id="RU003930"/>
    </source>
</evidence>
<keyword evidence="6" id="KW-0820">tRNA-binding</keyword>
<dbReference type="GO" id="GO:0000049">
    <property type="term" value="F:tRNA binding"/>
    <property type="evidence" value="ECO:0007669"/>
    <property type="project" value="UniProtKB-UniRule"/>
</dbReference>
<dbReference type="GO" id="GO:0019843">
    <property type="term" value="F:rRNA binding"/>
    <property type="evidence" value="ECO:0007669"/>
    <property type="project" value="UniProtKB-UniRule"/>
</dbReference>
<dbReference type="SUPFAM" id="SSF55282">
    <property type="entry name" value="RL5-like"/>
    <property type="match status" value="1"/>
</dbReference>
<keyword evidence="6" id="KW-0699">rRNA-binding</keyword>
<dbReference type="InterPro" id="IPR031310">
    <property type="entry name" value="Ribosomal_uL5_N"/>
</dbReference>
<dbReference type="NCBIfam" id="NF000585">
    <property type="entry name" value="PRK00010.1"/>
    <property type="match status" value="1"/>
</dbReference>
<protein>
    <recommendedName>
        <fullName evidence="4 6">Large ribosomal subunit protein uL5</fullName>
    </recommendedName>
</protein>